<sequence length="111" mass="12612">MEKKVIVPGWVEGDREPLCNSLSSPLSISKTREPFSFVFLFFRETLSQSDHLDKMHRASQVMLTISLSLLLLFSLVPPHQSYRRSASLTGTQKAIAAAHSRQMLHDESKRK</sequence>
<protein>
    <submittedName>
        <fullName evidence="1">Uncharacterized protein</fullName>
    </submittedName>
</protein>
<proteinExistence type="predicted"/>
<reference evidence="1 2" key="1">
    <citation type="journal article" date="2022" name="Hortic Res">
        <title>A haplotype resolved chromosomal level avocado genome allows analysis of novel avocado genes.</title>
        <authorList>
            <person name="Nath O."/>
            <person name="Fletcher S.J."/>
            <person name="Hayward A."/>
            <person name="Shaw L.M."/>
            <person name="Masouleh A.K."/>
            <person name="Furtado A."/>
            <person name="Henry R.J."/>
            <person name="Mitter N."/>
        </authorList>
    </citation>
    <scope>NUCLEOTIDE SEQUENCE [LARGE SCALE GENOMIC DNA]</scope>
    <source>
        <strain evidence="2">cv. Hass</strain>
    </source>
</reference>
<evidence type="ECO:0000313" key="2">
    <source>
        <dbReference type="Proteomes" id="UP001234297"/>
    </source>
</evidence>
<name>A0ACC2MRZ1_PERAE</name>
<organism evidence="1 2">
    <name type="scientific">Persea americana</name>
    <name type="common">Avocado</name>
    <dbReference type="NCBI Taxonomy" id="3435"/>
    <lineage>
        <taxon>Eukaryota</taxon>
        <taxon>Viridiplantae</taxon>
        <taxon>Streptophyta</taxon>
        <taxon>Embryophyta</taxon>
        <taxon>Tracheophyta</taxon>
        <taxon>Spermatophyta</taxon>
        <taxon>Magnoliopsida</taxon>
        <taxon>Magnoliidae</taxon>
        <taxon>Laurales</taxon>
        <taxon>Lauraceae</taxon>
        <taxon>Persea</taxon>
    </lineage>
</organism>
<comment type="caution">
    <text evidence="1">The sequence shown here is derived from an EMBL/GenBank/DDBJ whole genome shotgun (WGS) entry which is preliminary data.</text>
</comment>
<evidence type="ECO:0000313" key="1">
    <source>
        <dbReference type="EMBL" id="KAJ8648517.1"/>
    </source>
</evidence>
<dbReference type="EMBL" id="CM056809">
    <property type="protein sequence ID" value="KAJ8648517.1"/>
    <property type="molecule type" value="Genomic_DNA"/>
</dbReference>
<dbReference type="Proteomes" id="UP001234297">
    <property type="component" value="Chromosome 1"/>
</dbReference>
<gene>
    <name evidence="1" type="ORF">MRB53_001540</name>
</gene>
<accession>A0ACC2MRZ1</accession>
<keyword evidence="2" id="KW-1185">Reference proteome</keyword>